<name>A0A5C8GF14_9BACT</name>
<dbReference type="GO" id="GO:0005829">
    <property type="term" value="C:cytosol"/>
    <property type="evidence" value="ECO:0007669"/>
    <property type="project" value="TreeGrafter"/>
</dbReference>
<dbReference type="Gene3D" id="3.40.1190.20">
    <property type="match status" value="1"/>
</dbReference>
<dbReference type="Pfam" id="PF12833">
    <property type="entry name" value="HTH_18"/>
    <property type="match status" value="1"/>
</dbReference>
<reference evidence="9" key="1">
    <citation type="submission" date="2019-05" db="EMBL/GenBank/DDBJ databases">
        <title>Prevotella brunnea sp. nov., isolated from a wound of a patient.</title>
        <authorList>
            <person name="Buhl M."/>
        </authorList>
    </citation>
    <scope>NUCLEOTIDE SEQUENCE [LARGE SCALE GENOMIC DNA]</scope>
    <source>
        <strain evidence="9">A2672</strain>
    </source>
</reference>
<dbReference type="GO" id="GO:0008972">
    <property type="term" value="F:phosphomethylpyrimidine kinase activity"/>
    <property type="evidence" value="ECO:0007669"/>
    <property type="project" value="InterPro"/>
</dbReference>
<feature type="region of interest" description="Disordered" evidence="6">
    <location>
        <begin position="375"/>
        <end position="395"/>
    </location>
</feature>
<dbReference type="InterPro" id="IPR013749">
    <property type="entry name" value="PM/HMP-P_kinase-1"/>
</dbReference>
<sequence length="395" mass="43398">MEKKTTILTITGSDSTGGSGVQADIKTITALGGYAATAITTVTAQDTEGIRQLYDIPAEVLEMQMRAVMNDLQPDGVKLGMLRTVEQVQVVEHVLLEYHPRYVVLDAVVISSKGNILMPQEVFGAMERLLFPLATIVVIKKESASHILKRDEIRSNEALEQMARQLLNKGCESVVLQGGVIASESLTDVLVQRGSSTAHFYTRPGFIDRITHGAGGAFSSAVVVTLCMGEPMVRAIDHALEYVSQLILRSADSNLGSGGRLLDHSSHLPHQSISARMIELYNELMNEIAVHHRATGEVGFYANRLNVSPRYLAQVTRRVAGRTPKQLIDDYIIKEIETHLTGTTKNIQEIAFTFGFSSQVQFNKFFKKMKGCAPTQYRKEASPQSPPRKGGNAER</sequence>
<evidence type="ECO:0000256" key="6">
    <source>
        <dbReference type="SAM" id="MobiDB-lite"/>
    </source>
</evidence>
<evidence type="ECO:0000256" key="4">
    <source>
        <dbReference type="ARBA" id="ARBA00023125"/>
    </source>
</evidence>
<dbReference type="GO" id="GO:0043565">
    <property type="term" value="F:sequence-specific DNA binding"/>
    <property type="evidence" value="ECO:0007669"/>
    <property type="project" value="InterPro"/>
</dbReference>
<evidence type="ECO:0000256" key="3">
    <source>
        <dbReference type="ARBA" id="ARBA00023015"/>
    </source>
</evidence>
<keyword evidence="5" id="KW-0804">Transcription</keyword>
<dbReference type="PRINTS" id="PR00032">
    <property type="entry name" value="HTHARAC"/>
</dbReference>
<comment type="caution">
    <text evidence="8">The sequence shown here is derived from an EMBL/GenBank/DDBJ whole genome shotgun (WGS) entry which is preliminary data.</text>
</comment>
<organism evidence="8 9">
    <name type="scientific">Prevotella brunnea</name>
    <dbReference type="NCBI Taxonomy" id="2508867"/>
    <lineage>
        <taxon>Bacteria</taxon>
        <taxon>Pseudomonadati</taxon>
        <taxon>Bacteroidota</taxon>
        <taxon>Bacteroidia</taxon>
        <taxon>Bacteroidales</taxon>
        <taxon>Prevotellaceae</taxon>
        <taxon>Prevotella</taxon>
    </lineage>
</organism>
<dbReference type="PANTHER" id="PTHR20858">
    <property type="entry name" value="PHOSPHOMETHYLPYRIMIDINE KINASE"/>
    <property type="match status" value="1"/>
</dbReference>
<dbReference type="SUPFAM" id="SSF53613">
    <property type="entry name" value="Ribokinase-like"/>
    <property type="match status" value="1"/>
</dbReference>
<dbReference type="Pfam" id="PF08543">
    <property type="entry name" value="Phos_pyr_kin"/>
    <property type="match status" value="1"/>
</dbReference>
<evidence type="ECO:0000313" key="9">
    <source>
        <dbReference type="Proteomes" id="UP000321612"/>
    </source>
</evidence>
<evidence type="ECO:0000256" key="2">
    <source>
        <dbReference type="ARBA" id="ARBA00012135"/>
    </source>
</evidence>
<keyword evidence="4" id="KW-0238">DNA-binding</keyword>
<dbReference type="SUPFAM" id="SSF46689">
    <property type="entry name" value="Homeodomain-like"/>
    <property type="match status" value="1"/>
</dbReference>
<dbReference type="GO" id="GO:0003700">
    <property type="term" value="F:DNA-binding transcription factor activity"/>
    <property type="evidence" value="ECO:0007669"/>
    <property type="project" value="InterPro"/>
</dbReference>
<evidence type="ECO:0000259" key="7">
    <source>
        <dbReference type="PROSITE" id="PS01124"/>
    </source>
</evidence>
<dbReference type="InterPro" id="IPR020449">
    <property type="entry name" value="Tscrpt_reg_AraC-type_HTH"/>
</dbReference>
<proteinExistence type="predicted"/>
<dbReference type="SMART" id="SM00342">
    <property type="entry name" value="HTH_ARAC"/>
    <property type="match status" value="1"/>
</dbReference>
<dbReference type="EC" id="2.7.1.49" evidence="2"/>
<comment type="pathway">
    <text evidence="1">Cofactor biosynthesis; thiamine diphosphate biosynthesis.</text>
</comment>
<dbReference type="Gene3D" id="1.10.10.60">
    <property type="entry name" value="Homeodomain-like"/>
    <property type="match status" value="1"/>
</dbReference>
<keyword evidence="3" id="KW-0805">Transcription regulation</keyword>
<gene>
    <name evidence="8" type="ORF">ETF27_08285</name>
</gene>
<evidence type="ECO:0000256" key="5">
    <source>
        <dbReference type="ARBA" id="ARBA00023163"/>
    </source>
</evidence>
<feature type="domain" description="HTH araC/xylS-type" evidence="7">
    <location>
        <begin position="282"/>
        <end position="380"/>
    </location>
</feature>
<evidence type="ECO:0000256" key="1">
    <source>
        <dbReference type="ARBA" id="ARBA00004948"/>
    </source>
</evidence>
<dbReference type="OrthoDB" id="9810880at2"/>
<accession>A0A5C8GF14</accession>
<dbReference type="InterPro" id="IPR018060">
    <property type="entry name" value="HTH_AraC"/>
</dbReference>
<dbReference type="Proteomes" id="UP000321612">
    <property type="component" value="Unassembled WGS sequence"/>
</dbReference>
<dbReference type="PANTHER" id="PTHR20858:SF17">
    <property type="entry name" value="HYDROXYMETHYLPYRIMIDINE_PHOSPHOMETHYLPYRIMIDINE KINASE THI20-RELATED"/>
    <property type="match status" value="1"/>
</dbReference>
<keyword evidence="9" id="KW-1185">Reference proteome</keyword>
<dbReference type="CDD" id="cd01169">
    <property type="entry name" value="HMPP_kinase"/>
    <property type="match status" value="1"/>
</dbReference>
<dbReference type="InterPro" id="IPR029056">
    <property type="entry name" value="Ribokinase-like"/>
</dbReference>
<dbReference type="InterPro" id="IPR009057">
    <property type="entry name" value="Homeodomain-like_sf"/>
</dbReference>
<protein>
    <recommendedName>
        <fullName evidence="2">hydroxymethylpyrimidine kinase</fullName>
        <ecNumber evidence="2">2.7.1.49</ecNumber>
    </recommendedName>
</protein>
<dbReference type="PROSITE" id="PS01124">
    <property type="entry name" value="HTH_ARAC_FAMILY_2"/>
    <property type="match status" value="1"/>
</dbReference>
<dbReference type="GO" id="GO:0009228">
    <property type="term" value="P:thiamine biosynthetic process"/>
    <property type="evidence" value="ECO:0007669"/>
    <property type="project" value="InterPro"/>
</dbReference>
<dbReference type="EMBL" id="SDIK01000059">
    <property type="protein sequence ID" value="TXJ60454.1"/>
    <property type="molecule type" value="Genomic_DNA"/>
</dbReference>
<evidence type="ECO:0000313" key="8">
    <source>
        <dbReference type="EMBL" id="TXJ60454.1"/>
    </source>
</evidence>
<dbReference type="InterPro" id="IPR004399">
    <property type="entry name" value="HMP/HMP-P_kinase_dom"/>
</dbReference>
<dbReference type="RefSeq" id="WP_130830604.1">
    <property type="nucleotide sequence ID" value="NZ_SDIK01000059.1"/>
</dbReference>
<dbReference type="GO" id="GO:0008902">
    <property type="term" value="F:hydroxymethylpyrimidine kinase activity"/>
    <property type="evidence" value="ECO:0007669"/>
    <property type="project" value="UniProtKB-EC"/>
</dbReference>
<dbReference type="AlphaFoldDB" id="A0A5C8GF14"/>